<reference evidence="8 9" key="1">
    <citation type="submission" date="2016-10" db="EMBL/GenBank/DDBJ databases">
        <authorList>
            <person name="de Groot N.N."/>
        </authorList>
    </citation>
    <scope>NUCLEOTIDE SEQUENCE [LARGE SCALE GENOMIC DNA]</scope>
    <source>
        <strain evidence="8 9">AA1</strain>
    </source>
</reference>
<dbReference type="GO" id="GO:0022625">
    <property type="term" value="C:cytosolic large ribosomal subunit"/>
    <property type="evidence" value="ECO:0007669"/>
    <property type="project" value="TreeGrafter"/>
</dbReference>
<dbReference type="Gene3D" id="3.30.420.100">
    <property type="match status" value="1"/>
</dbReference>
<dbReference type="Pfam" id="PF00861">
    <property type="entry name" value="Ribosomal_L18p"/>
    <property type="match status" value="1"/>
</dbReference>
<comment type="similarity">
    <text evidence="1 7">Belongs to the universal ribosomal protein uL18 family.</text>
</comment>
<comment type="subunit">
    <text evidence="7">Part of the 50S ribosomal subunit; part of the 5S rRNA/L5/L18/L25 subcomplex. Contacts the 5S and 23S rRNAs.</text>
</comment>
<evidence type="ECO:0000256" key="1">
    <source>
        <dbReference type="ARBA" id="ARBA00007116"/>
    </source>
</evidence>
<dbReference type="InterPro" id="IPR005484">
    <property type="entry name" value="Ribosomal_uL18_bac/plant/anim"/>
</dbReference>
<comment type="function">
    <text evidence="7">This is one of the proteins that bind and probably mediate the attachment of the 5S RNA into the large ribosomal subunit, where it forms part of the central protuberance.</text>
</comment>
<dbReference type="PANTHER" id="PTHR12899:SF3">
    <property type="entry name" value="LARGE RIBOSOMAL SUBUNIT PROTEIN UL18M"/>
    <property type="match status" value="1"/>
</dbReference>
<dbReference type="SUPFAM" id="SSF53137">
    <property type="entry name" value="Translational machinery components"/>
    <property type="match status" value="1"/>
</dbReference>
<evidence type="ECO:0000313" key="9">
    <source>
        <dbReference type="Proteomes" id="UP000198870"/>
    </source>
</evidence>
<dbReference type="STRING" id="419481.SAMN05216233_12265"/>
<evidence type="ECO:0000256" key="4">
    <source>
        <dbReference type="ARBA" id="ARBA00022980"/>
    </source>
</evidence>
<dbReference type="InterPro" id="IPR057268">
    <property type="entry name" value="Ribosomal_L18"/>
</dbReference>
<dbReference type="PANTHER" id="PTHR12899">
    <property type="entry name" value="39S RIBOSOMAL PROTEIN L18, MITOCHONDRIAL"/>
    <property type="match status" value="1"/>
</dbReference>
<evidence type="ECO:0000256" key="2">
    <source>
        <dbReference type="ARBA" id="ARBA00022730"/>
    </source>
</evidence>
<keyword evidence="9" id="KW-1185">Reference proteome</keyword>
<organism evidence="8 9">
    <name type="scientific">Desulfoluna spongiiphila</name>
    <dbReference type="NCBI Taxonomy" id="419481"/>
    <lineage>
        <taxon>Bacteria</taxon>
        <taxon>Pseudomonadati</taxon>
        <taxon>Thermodesulfobacteriota</taxon>
        <taxon>Desulfobacteria</taxon>
        <taxon>Desulfobacterales</taxon>
        <taxon>Desulfolunaceae</taxon>
        <taxon>Desulfoluna</taxon>
    </lineage>
</organism>
<evidence type="ECO:0000256" key="6">
    <source>
        <dbReference type="ARBA" id="ARBA00035197"/>
    </source>
</evidence>
<dbReference type="EMBL" id="FMUX01000022">
    <property type="protein sequence ID" value="SCY80051.1"/>
    <property type="molecule type" value="Genomic_DNA"/>
</dbReference>
<keyword evidence="3 7" id="KW-0694">RNA-binding</keyword>
<dbReference type="Proteomes" id="UP000198870">
    <property type="component" value="Unassembled WGS sequence"/>
</dbReference>
<gene>
    <name evidence="7" type="primary">rplR</name>
    <name evidence="8" type="ORF">SAMN05216233_12265</name>
</gene>
<dbReference type="GO" id="GO:0006412">
    <property type="term" value="P:translation"/>
    <property type="evidence" value="ECO:0007669"/>
    <property type="project" value="UniProtKB-UniRule"/>
</dbReference>
<sequence>MGTTNSRKEKRLKKKIRIRKKIVGTQERPRLCVFRSAKHIYAQLIDDTAGVTLASASTVDKGYSAGEGDKSAKAKTVGKLVAERAMEKGVKSIVFDRSGYIYHGRVKSLAEGAREAGLEF</sequence>
<accession>A0A1G5IWF8</accession>
<dbReference type="NCBIfam" id="TIGR00060">
    <property type="entry name" value="L18_bact"/>
    <property type="match status" value="1"/>
</dbReference>
<dbReference type="RefSeq" id="WP_092214372.1">
    <property type="nucleotide sequence ID" value="NZ_FMUX01000022.1"/>
</dbReference>
<evidence type="ECO:0000256" key="7">
    <source>
        <dbReference type="HAMAP-Rule" id="MF_01337"/>
    </source>
</evidence>
<protein>
    <recommendedName>
        <fullName evidence="6 7">Large ribosomal subunit protein uL18</fullName>
    </recommendedName>
</protein>
<name>A0A1G5IWF8_9BACT</name>
<dbReference type="InterPro" id="IPR004389">
    <property type="entry name" value="Ribosomal_uL18_bac-type"/>
</dbReference>
<dbReference type="FunFam" id="3.30.420.100:FF:000001">
    <property type="entry name" value="50S ribosomal protein L18"/>
    <property type="match status" value="1"/>
</dbReference>
<dbReference type="OrthoDB" id="9810939at2"/>
<dbReference type="GO" id="GO:0003735">
    <property type="term" value="F:structural constituent of ribosome"/>
    <property type="evidence" value="ECO:0007669"/>
    <property type="project" value="InterPro"/>
</dbReference>
<keyword evidence="4 7" id="KW-0689">Ribosomal protein</keyword>
<keyword evidence="5 7" id="KW-0687">Ribonucleoprotein</keyword>
<evidence type="ECO:0000256" key="3">
    <source>
        <dbReference type="ARBA" id="ARBA00022884"/>
    </source>
</evidence>
<dbReference type="HAMAP" id="MF_01337_B">
    <property type="entry name" value="Ribosomal_uL18_B"/>
    <property type="match status" value="1"/>
</dbReference>
<dbReference type="CDD" id="cd00432">
    <property type="entry name" value="Ribosomal_L18_L5e"/>
    <property type="match status" value="1"/>
</dbReference>
<evidence type="ECO:0000313" key="8">
    <source>
        <dbReference type="EMBL" id="SCY80051.1"/>
    </source>
</evidence>
<evidence type="ECO:0000256" key="5">
    <source>
        <dbReference type="ARBA" id="ARBA00023274"/>
    </source>
</evidence>
<dbReference type="GO" id="GO:0008097">
    <property type="term" value="F:5S rRNA binding"/>
    <property type="evidence" value="ECO:0007669"/>
    <property type="project" value="TreeGrafter"/>
</dbReference>
<dbReference type="AlphaFoldDB" id="A0A1G5IWF8"/>
<proteinExistence type="inferred from homology"/>
<keyword evidence="2 7" id="KW-0699">rRNA-binding</keyword>